<proteinExistence type="predicted"/>
<dbReference type="KEGG" id="chy:CHY_0580"/>
<dbReference type="Proteomes" id="UP000002706">
    <property type="component" value="Chromosome"/>
</dbReference>
<dbReference type="EMBL" id="CP000141">
    <property type="protein sequence ID" value="ABB14906.1"/>
    <property type="molecule type" value="Genomic_DNA"/>
</dbReference>
<keyword evidence="2" id="KW-1185">Reference proteome</keyword>
<dbReference type="HOGENOM" id="CLU_3355220_0_0_9"/>
<organism evidence="1 2">
    <name type="scientific">Carboxydothermus hydrogenoformans (strain ATCC BAA-161 / DSM 6008 / Z-2901)</name>
    <dbReference type="NCBI Taxonomy" id="246194"/>
    <lineage>
        <taxon>Bacteria</taxon>
        <taxon>Bacillati</taxon>
        <taxon>Bacillota</taxon>
        <taxon>Clostridia</taxon>
        <taxon>Thermoanaerobacterales</taxon>
        <taxon>Thermoanaerobacteraceae</taxon>
        <taxon>Carboxydothermus</taxon>
    </lineage>
</organism>
<dbReference type="AlphaFoldDB" id="Q3AEJ8"/>
<sequence>MPPKLFILKIFNKKDTQKACHLLIKGIYPIVEIKFR</sequence>
<protein>
    <submittedName>
        <fullName evidence="1">Uncharacterized protein</fullName>
    </submittedName>
</protein>
<evidence type="ECO:0000313" key="2">
    <source>
        <dbReference type="Proteomes" id="UP000002706"/>
    </source>
</evidence>
<reference evidence="1 2" key="1">
    <citation type="journal article" date="2005" name="PLoS Genet.">
        <title>Life in hot carbon monoxide: the complete genome sequence of Carboxydothermus hydrogenoformans Z-2901.</title>
        <authorList>
            <person name="Wu M."/>
            <person name="Ren Q."/>
            <person name="Durkin A.S."/>
            <person name="Daugherty S.C."/>
            <person name="Brinkac L.M."/>
            <person name="Dodson R.J."/>
            <person name="Madupu R."/>
            <person name="Sullivan S.A."/>
            <person name="Kolonay J.F."/>
            <person name="Haft D.H."/>
            <person name="Nelson W.C."/>
            <person name="Tallon L.J."/>
            <person name="Jones K.M."/>
            <person name="Ulrich L.E."/>
            <person name="Gonzalez J.M."/>
            <person name="Zhulin I.B."/>
            <person name="Robb F.T."/>
            <person name="Eisen J.A."/>
        </authorList>
    </citation>
    <scope>NUCLEOTIDE SEQUENCE [LARGE SCALE GENOMIC DNA]</scope>
    <source>
        <strain evidence="2">ATCC BAA-161 / DSM 6008 / Z-2901</strain>
    </source>
</reference>
<accession>Q3AEJ8</accession>
<name>Q3AEJ8_CARHZ</name>
<gene>
    <name evidence="1" type="ordered locus">CHY_0580</name>
</gene>
<evidence type="ECO:0000313" key="1">
    <source>
        <dbReference type="EMBL" id="ABB14906.1"/>
    </source>
</evidence>
<dbReference type="InParanoid" id="Q3AEJ8"/>